<dbReference type="EMBL" id="CAEZYQ010000036">
    <property type="protein sequence ID" value="CAB4766644.1"/>
    <property type="molecule type" value="Genomic_DNA"/>
</dbReference>
<dbReference type="AlphaFoldDB" id="A0A6J6V4X4"/>
<reference evidence="1" key="1">
    <citation type="submission" date="2020-05" db="EMBL/GenBank/DDBJ databases">
        <authorList>
            <person name="Chiriac C."/>
            <person name="Salcher M."/>
            <person name="Ghai R."/>
            <person name="Kavagutti S V."/>
        </authorList>
    </citation>
    <scope>NUCLEOTIDE SEQUENCE</scope>
</reference>
<evidence type="ECO:0000313" key="1">
    <source>
        <dbReference type="EMBL" id="CAB4766644.1"/>
    </source>
</evidence>
<gene>
    <name evidence="1" type="ORF">UFOPK2761_03115</name>
</gene>
<organism evidence="1">
    <name type="scientific">freshwater metagenome</name>
    <dbReference type="NCBI Taxonomy" id="449393"/>
    <lineage>
        <taxon>unclassified sequences</taxon>
        <taxon>metagenomes</taxon>
        <taxon>ecological metagenomes</taxon>
    </lineage>
</organism>
<dbReference type="Gene3D" id="3.40.960.10">
    <property type="entry name" value="VSR Endonuclease"/>
    <property type="match status" value="1"/>
</dbReference>
<proteinExistence type="predicted"/>
<protein>
    <submittedName>
        <fullName evidence="1">Unannotated protein</fullName>
    </submittedName>
</protein>
<sequence>MIDEPGDGPRELRERPFTTQQALEAGMTHDQLTRAVLSRWLRRPAKGVYVPATLEDTLETRCAALSLSVPDDAFICDHSAAWLLAGDRALVPGDHLAVPEVSCFRTLTGRRLRRHQVRSGERELRPDEVVELGGLQVTTPLRTALDIGRLARNTDVRLHGMDTMLSLGAFTRAELLAEVPRFKGYRGVVGLRALAPLADGGSQSFGESALRLRWHQAHLPWPTTQHPVPGTPYILDIALPEEMFGPEYDGEEFHSNPEQKAHDATRRREILRAGWTVEVFRKEHVFGPRQNAERRLRATYDALVLGRTSRTYL</sequence>
<name>A0A6J6V4X4_9ZZZZ</name>
<accession>A0A6J6V4X4</accession>